<evidence type="ECO:0000256" key="3">
    <source>
        <dbReference type="ARBA" id="ARBA00023315"/>
    </source>
</evidence>
<dbReference type="Gene3D" id="3.40.630.30">
    <property type="match status" value="1"/>
</dbReference>
<dbReference type="PANTHER" id="PTHR36449">
    <property type="entry name" value="ACETYLTRANSFERASE-RELATED"/>
    <property type="match status" value="1"/>
</dbReference>
<comment type="caution">
    <text evidence="4">The sequence shown here is derived from an EMBL/GenBank/DDBJ whole genome shotgun (WGS) entry which is preliminary data.</text>
</comment>
<keyword evidence="3" id="KW-0012">Acyltransferase</keyword>
<evidence type="ECO:0008006" key="6">
    <source>
        <dbReference type="Google" id="ProtNLM"/>
    </source>
</evidence>
<proteinExistence type="predicted"/>
<evidence type="ECO:0000313" key="4">
    <source>
        <dbReference type="EMBL" id="MFD1548892.1"/>
    </source>
</evidence>
<evidence type="ECO:0000313" key="5">
    <source>
        <dbReference type="Proteomes" id="UP001597195"/>
    </source>
</evidence>
<reference evidence="5" key="1">
    <citation type="journal article" date="2019" name="Int. J. Syst. Evol. Microbiol.">
        <title>The Global Catalogue of Microorganisms (GCM) 10K type strain sequencing project: providing services to taxonomists for standard genome sequencing and annotation.</title>
        <authorList>
            <consortium name="The Broad Institute Genomics Platform"/>
            <consortium name="The Broad Institute Genome Sequencing Center for Infectious Disease"/>
            <person name="Wu L."/>
            <person name="Ma J."/>
        </authorList>
    </citation>
    <scope>NUCLEOTIDE SEQUENCE [LARGE SCALE GENOMIC DNA]</scope>
    <source>
        <strain evidence="5">CCM 8906</strain>
    </source>
</reference>
<dbReference type="InterPro" id="IPR016181">
    <property type="entry name" value="Acyl_CoA_acyltransferase"/>
</dbReference>
<dbReference type="SUPFAM" id="SSF55729">
    <property type="entry name" value="Acyl-CoA N-acyltransferases (Nat)"/>
    <property type="match status" value="1"/>
</dbReference>
<organism evidence="4 5">
    <name type="scientific">Levilactobacillus fuyuanensis</name>
    <dbReference type="NCBI Taxonomy" id="2486022"/>
    <lineage>
        <taxon>Bacteria</taxon>
        <taxon>Bacillati</taxon>
        <taxon>Bacillota</taxon>
        <taxon>Bacilli</taxon>
        <taxon>Lactobacillales</taxon>
        <taxon>Lactobacillaceae</taxon>
        <taxon>Levilactobacillus</taxon>
    </lineage>
</organism>
<evidence type="ECO:0000256" key="2">
    <source>
        <dbReference type="ARBA" id="ARBA00022679"/>
    </source>
</evidence>
<gene>
    <name evidence="4" type="ORF">ACFQ5T_04230</name>
</gene>
<keyword evidence="5" id="KW-1185">Reference proteome</keyword>
<evidence type="ECO:0000256" key="1">
    <source>
        <dbReference type="ARBA" id="ARBA00022649"/>
    </source>
</evidence>
<keyword evidence="2" id="KW-0808">Transferase</keyword>
<keyword evidence="1" id="KW-1277">Toxin-antitoxin system</keyword>
<accession>A0ABW4H2F0</accession>
<dbReference type="PANTHER" id="PTHR36449:SF1">
    <property type="entry name" value="ACETYLTRANSFERASE"/>
    <property type="match status" value="1"/>
</dbReference>
<dbReference type="Proteomes" id="UP001597195">
    <property type="component" value="Unassembled WGS sequence"/>
</dbReference>
<dbReference type="EMBL" id="JBHTOM010000004">
    <property type="protein sequence ID" value="MFD1548892.1"/>
    <property type="molecule type" value="Genomic_DNA"/>
</dbReference>
<sequence>MVKFDCGEPIVNRFLREQAAWADHLGRTSTTVLEAKDDRLVVGFYALSASILEVQSAYDAQMFRNLLEDASWLSQAIIPYPAIEITWLGVERSLQNQKNGTKLILDIFEQVLIARFKLNIGIIGIQVAALPGALEFYQQLGFEYLHADYDTVPAILETYPMFVKIEVVIEIMKRLNLA</sequence>
<name>A0ABW4H2F0_9LACO</name>
<protein>
    <recommendedName>
        <fullName evidence="6">N-acetyltransferase domain-containing protein</fullName>
    </recommendedName>
</protein>